<dbReference type="RefSeq" id="WP_007494060.1">
    <property type="nucleotide sequence ID" value="NZ_AGBF01000023.1"/>
</dbReference>
<name>G2G9I8_9ACTN</name>
<reference evidence="2 3" key="1">
    <citation type="submission" date="2011-08" db="EMBL/GenBank/DDBJ databases">
        <authorList>
            <person name="Lin Y."/>
            <person name="Hao X."/>
            <person name="Johnstone L."/>
            <person name="Miller S.J."/>
            <person name="Wei G."/>
            <person name="Rensing C."/>
        </authorList>
    </citation>
    <scope>NUCLEOTIDE SEQUENCE [LARGE SCALE GENOMIC DNA]</scope>
    <source>
        <strain evidence="2 3">K42</strain>
    </source>
</reference>
<feature type="region of interest" description="Disordered" evidence="1">
    <location>
        <begin position="39"/>
        <end position="61"/>
    </location>
</feature>
<evidence type="ECO:0000256" key="1">
    <source>
        <dbReference type="SAM" id="MobiDB-lite"/>
    </source>
</evidence>
<evidence type="ECO:0000313" key="2">
    <source>
        <dbReference type="EMBL" id="EGX59836.1"/>
    </source>
</evidence>
<dbReference type="AlphaFoldDB" id="G2G9I8"/>
<dbReference type="PATRIC" id="fig|700597.3.peg.2048"/>
<protein>
    <submittedName>
        <fullName evidence="2">Uncharacterized protein</fullName>
    </submittedName>
</protein>
<keyword evidence="3" id="KW-1185">Reference proteome</keyword>
<dbReference type="EMBL" id="AGBF01000023">
    <property type="protein sequence ID" value="EGX59836.1"/>
    <property type="molecule type" value="Genomic_DNA"/>
</dbReference>
<gene>
    <name evidence="2" type="ORF">SZN_10508</name>
</gene>
<organism evidence="2 3">
    <name type="scientific">Streptomyces zinciresistens K42</name>
    <dbReference type="NCBI Taxonomy" id="700597"/>
    <lineage>
        <taxon>Bacteria</taxon>
        <taxon>Bacillati</taxon>
        <taxon>Actinomycetota</taxon>
        <taxon>Actinomycetes</taxon>
        <taxon>Kitasatosporales</taxon>
        <taxon>Streptomycetaceae</taxon>
        <taxon>Streptomyces</taxon>
    </lineage>
</organism>
<sequence length="61" mass="6510">MVEAVVAQACERGEAHVADPPKAAWAVVAQSEGQVRLAKLHRSTERPGPPRGNRLALPCAR</sequence>
<proteinExistence type="predicted"/>
<evidence type="ECO:0000313" key="3">
    <source>
        <dbReference type="Proteomes" id="UP000004217"/>
    </source>
</evidence>
<accession>G2G9I8</accession>
<comment type="caution">
    <text evidence="2">The sequence shown here is derived from an EMBL/GenBank/DDBJ whole genome shotgun (WGS) entry which is preliminary data.</text>
</comment>
<dbReference type="Proteomes" id="UP000004217">
    <property type="component" value="Unassembled WGS sequence"/>
</dbReference>